<gene>
    <name evidence="1" type="ORF">Sjap_011322</name>
</gene>
<proteinExistence type="predicted"/>
<dbReference type="EMBL" id="JBBNAE010000004">
    <property type="protein sequence ID" value="KAK9130835.1"/>
    <property type="molecule type" value="Genomic_DNA"/>
</dbReference>
<reference evidence="1 2" key="1">
    <citation type="submission" date="2024-01" db="EMBL/GenBank/DDBJ databases">
        <title>Genome assemblies of Stephania.</title>
        <authorList>
            <person name="Yang L."/>
        </authorList>
    </citation>
    <scope>NUCLEOTIDE SEQUENCE [LARGE SCALE GENOMIC DNA]</scope>
    <source>
        <strain evidence="1">QJT</strain>
        <tissue evidence="1">Leaf</tissue>
    </source>
</reference>
<organism evidence="1 2">
    <name type="scientific">Stephania japonica</name>
    <dbReference type="NCBI Taxonomy" id="461633"/>
    <lineage>
        <taxon>Eukaryota</taxon>
        <taxon>Viridiplantae</taxon>
        <taxon>Streptophyta</taxon>
        <taxon>Embryophyta</taxon>
        <taxon>Tracheophyta</taxon>
        <taxon>Spermatophyta</taxon>
        <taxon>Magnoliopsida</taxon>
        <taxon>Ranunculales</taxon>
        <taxon>Menispermaceae</taxon>
        <taxon>Menispermoideae</taxon>
        <taxon>Cissampelideae</taxon>
        <taxon>Stephania</taxon>
    </lineage>
</organism>
<accession>A0AAP0JC73</accession>
<keyword evidence="2" id="KW-1185">Reference proteome</keyword>
<sequence>MLMLSIVDCLNHITIVSFDPECDSMFSTGLLIDGDSYGMERLDEALSAHTWPGMVVKYGDNIAEPLSEEESDFELE</sequence>
<dbReference type="Proteomes" id="UP001417504">
    <property type="component" value="Unassembled WGS sequence"/>
</dbReference>
<name>A0AAP0JC73_9MAGN</name>
<evidence type="ECO:0000313" key="2">
    <source>
        <dbReference type="Proteomes" id="UP001417504"/>
    </source>
</evidence>
<protein>
    <submittedName>
        <fullName evidence="1">Uncharacterized protein</fullName>
    </submittedName>
</protein>
<evidence type="ECO:0000313" key="1">
    <source>
        <dbReference type="EMBL" id="KAK9130835.1"/>
    </source>
</evidence>
<dbReference type="AlphaFoldDB" id="A0AAP0JC73"/>
<comment type="caution">
    <text evidence="1">The sequence shown here is derived from an EMBL/GenBank/DDBJ whole genome shotgun (WGS) entry which is preliminary data.</text>
</comment>